<evidence type="ECO:0000256" key="1">
    <source>
        <dbReference type="SAM" id="Coils"/>
    </source>
</evidence>
<protein>
    <submittedName>
        <fullName evidence="3">Uncharacterized protein</fullName>
    </submittedName>
</protein>
<evidence type="ECO:0000256" key="2">
    <source>
        <dbReference type="SAM" id="MobiDB-lite"/>
    </source>
</evidence>
<reference evidence="3 4" key="1">
    <citation type="submission" date="2020-09" db="EMBL/GenBank/DDBJ databases">
        <title>De no assembly of potato wild relative species, Solanum commersonii.</title>
        <authorList>
            <person name="Cho K."/>
        </authorList>
    </citation>
    <scope>NUCLEOTIDE SEQUENCE [LARGE SCALE GENOMIC DNA]</scope>
    <source>
        <strain evidence="3">LZ3.2</strain>
        <tissue evidence="3">Leaf</tissue>
    </source>
</reference>
<dbReference type="AlphaFoldDB" id="A0A9J6B796"/>
<name>A0A9J6B796_SOLCO</name>
<gene>
    <name evidence="3" type="ORF">H5410_004145</name>
</gene>
<evidence type="ECO:0000313" key="4">
    <source>
        <dbReference type="Proteomes" id="UP000824120"/>
    </source>
</evidence>
<organism evidence="3 4">
    <name type="scientific">Solanum commersonii</name>
    <name type="common">Commerson's wild potato</name>
    <name type="synonym">Commerson's nightshade</name>
    <dbReference type="NCBI Taxonomy" id="4109"/>
    <lineage>
        <taxon>Eukaryota</taxon>
        <taxon>Viridiplantae</taxon>
        <taxon>Streptophyta</taxon>
        <taxon>Embryophyta</taxon>
        <taxon>Tracheophyta</taxon>
        <taxon>Spermatophyta</taxon>
        <taxon>Magnoliopsida</taxon>
        <taxon>eudicotyledons</taxon>
        <taxon>Gunneridae</taxon>
        <taxon>Pentapetalae</taxon>
        <taxon>asterids</taxon>
        <taxon>lamiids</taxon>
        <taxon>Solanales</taxon>
        <taxon>Solanaceae</taxon>
        <taxon>Solanoideae</taxon>
        <taxon>Solaneae</taxon>
        <taxon>Solanum</taxon>
    </lineage>
</organism>
<dbReference type="EMBL" id="JACXVP010000001">
    <property type="protein sequence ID" value="KAG5632428.1"/>
    <property type="molecule type" value="Genomic_DNA"/>
</dbReference>
<comment type="caution">
    <text evidence="3">The sequence shown here is derived from an EMBL/GenBank/DDBJ whole genome shotgun (WGS) entry which is preliminary data.</text>
</comment>
<proteinExistence type="predicted"/>
<dbReference type="Proteomes" id="UP000824120">
    <property type="component" value="Chromosome 1"/>
</dbReference>
<feature type="coiled-coil region" evidence="1">
    <location>
        <begin position="91"/>
        <end position="118"/>
    </location>
</feature>
<feature type="region of interest" description="Disordered" evidence="2">
    <location>
        <begin position="215"/>
        <end position="240"/>
    </location>
</feature>
<keyword evidence="1" id="KW-0175">Coiled coil</keyword>
<keyword evidence="4" id="KW-1185">Reference proteome</keyword>
<evidence type="ECO:0000313" key="3">
    <source>
        <dbReference type="EMBL" id="KAG5632428.1"/>
    </source>
</evidence>
<sequence length="327" mass="38127">MSSEIIYLCVQFHRKIASKSNTRFRLKVEDVVEVMGNKGIKLIKPIKINPEEYAGLEWNLENLNKKKVLTPDSHLMYTNTKGETSIRFTDYNYSNQTNLEEELELEELEEKKEFMNVEIIQEGYEVDEALQEAERRYNNNNDITFKCKGCKTGSMGIVEVEKHFKTCTFRTDNLGYREEYENQEKFESLEKLLENLYDSDDEIERNSIISQKELMESTSSSASPFQRTAQPHTIDTSTGNVSRRRVFRVNPDTVTENVRPMGRRMPIEEPIRLQEGGSKGKILNIAAHDPQMWNAVIDLWKGIVIADYIKHTKMQTQKLCINTWKLF</sequence>
<feature type="compositionally biased region" description="Polar residues" evidence="2">
    <location>
        <begin position="216"/>
        <end position="240"/>
    </location>
</feature>
<accession>A0A9J6B796</accession>
<dbReference type="OrthoDB" id="1736312at2759"/>